<accession>A0ABW2C0F6</accession>
<evidence type="ECO:0000256" key="1">
    <source>
        <dbReference type="ARBA" id="ARBA00004651"/>
    </source>
</evidence>
<dbReference type="CDD" id="cd06261">
    <property type="entry name" value="TM_PBP2"/>
    <property type="match status" value="1"/>
</dbReference>
<feature type="transmembrane region" description="Helical" evidence="7">
    <location>
        <begin position="243"/>
        <end position="264"/>
    </location>
</feature>
<evidence type="ECO:0000313" key="9">
    <source>
        <dbReference type="EMBL" id="MFC6868782.1"/>
    </source>
</evidence>
<feature type="transmembrane region" description="Helical" evidence="7">
    <location>
        <begin position="184"/>
        <end position="209"/>
    </location>
</feature>
<sequence>MTGLVTSTARRRSYSVLAVVLALLWAFPVYWMINSSLLPYNQIRSDEPTFWPSDGGFAAYGRAFDSGFFAALRVSAMVTAITIGVALLFAFFAALAVSRFHFRGRKSFIVTVLVVQMIPVEGLFISQYKMLEGWQLLNSVVGLSLLYIATVVPFTIWMLRGFIAGVPFELEEAALVDGCGRVQAFFRVTLPLLAPGLAASGVFGFVQAWNEFALALVVMSRPENRTLPLWLRTFTEANRADDWAGIMAGSVLIAVPVLIFFLFVQRRMASGLVTGAVKG</sequence>
<evidence type="ECO:0000256" key="4">
    <source>
        <dbReference type="ARBA" id="ARBA00022692"/>
    </source>
</evidence>
<feature type="domain" description="ABC transmembrane type-1" evidence="8">
    <location>
        <begin position="72"/>
        <end position="264"/>
    </location>
</feature>
<dbReference type="PROSITE" id="PS50928">
    <property type="entry name" value="ABC_TM1"/>
    <property type="match status" value="1"/>
</dbReference>
<feature type="transmembrane region" description="Helical" evidence="7">
    <location>
        <begin position="74"/>
        <end position="96"/>
    </location>
</feature>
<dbReference type="InterPro" id="IPR000515">
    <property type="entry name" value="MetI-like"/>
</dbReference>
<evidence type="ECO:0000256" key="5">
    <source>
        <dbReference type="ARBA" id="ARBA00022989"/>
    </source>
</evidence>
<dbReference type="InterPro" id="IPR050901">
    <property type="entry name" value="BP-dep_ABC_trans_perm"/>
</dbReference>
<evidence type="ECO:0000256" key="6">
    <source>
        <dbReference type="ARBA" id="ARBA00023136"/>
    </source>
</evidence>
<comment type="subcellular location">
    <subcellularLocation>
        <location evidence="1 7">Cell membrane</location>
        <topology evidence="1 7">Multi-pass membrane protein</topology>
    </subcellularLocation>
</comment>
<keyword evidence="3" id="KW-1003">Cell membrane</keyword>
<feature type="transmembrane region" description="Helical" evidence="7">
    <location>
        <begin position="12"/>
        <end position="33"/>
    </location>
</feature>
<dbReference type="Gene3D" id="1.10.3720.10">
    <property type="entry name" value="MetI-like"/>
    <property type="match status" value="1"/>
</dbReference>
<keyword evidence="4 7" id="KW-0812">Transmembrane</keyword>
<comment type="similarity">
    <text evidence="7">Belongs to the binding-protein-dependent transport system permease family.</text>
</comment>
<dbReference type="Proteomes" id="UP001596337">
    <property type="component" value="Unassembled WGS sequence"/>
</dbReference>
<dbReference type="RefSeq" id="WP_345396673.1">
    <property type="nucleotide sequence ID" value="NZ_BAABLA010000026.1"/>
</dbReference>
<feature type="transmembrane region" description="Helical" evidence="7">
    <location>
        <begin position="140"/>
        <end position="163"/>
    </location>
</feature>
<protein>
    <submittedName>
        <fullName evidence="9">Carbohydrate ABC transporter permease</fullName>
    </submittedName>
</protein>
<keyword evidence="2 7" id="KW-0813">Transport</keyword>
<name>A0ABW2C0F6_9PSEU</name>
<keyword evidence="5 7" id="KW-1133">Transmembrane helix</keyword>
<dbReference type="PANTHER" id="PTHR32243">
    <property type="entry name" value="MALTOSE TRANSPORT SYSTEM PERMEASE-RELATED"/>
    <property type="match status" value="1"/>
</dbReference>
<keyword evidence="6 7" id="KW-0472">Membrane</keyword>
<evidence type="ECO:0000259" key="8">
    <source>
        <dbReference type="PROSITE" id="PS50928"/>
    </source>
</evidence>
<proteinExistence type="inferred from homology"/>
<evidence type="ECO:0000313" key="10">
    <source>
        <dbReference type="Proteomes" id="UP001596337"/>
    </source>
</evidence>
<dbReference type="PANTHER" id="PTHR32243:SF18">
    <property type="entry name" value="INNER MEMBRANE ABC TRANSPORTER PERMEASE PROTEIN YCJP"/>
    <property type="match status" value="1"/>
</dbReference>
<feature type="transmembrane region" description="Helical" evidence="7">
    <location>
        <begin position="108"/>
        <end position="128"/>
    </location>
</feature>
<dbReference type="SUPFAM" id="SSF161098">
    <property type="entry name" value="MetI-like"/>
    <property type="match status" value="1"/>
</dbReference>
<evidence type="ECO:0000256" key="7">
    <source>
        <dbReference type="RuleBase" id="RU363032"/>
    </source>
</evidence>
<dbReference type="EMBL" id="JBHSXX010000001">
    <property type="protein sequence ID" value="MFC6868782.1"/>
    <property type="molecule type" value="Genomic_DNA"/>
</dbReference>
<dbReference type="InterPro" id="IPR035906">
    <property type="entry name" value="MetI-like_sf"/>
</dbReference>
<dbReference type="Pfam" id="PF00528">
    <property type="entry name" value="BPD_transp_1"/>
    <property type="match status" value="1"/>
</dbReference>
<organism evidence="9 10">
    <name type="scientific">Haloechinothrix salitolerans</name>
    <dbReference type="NCBI Taxonomy" id="926830"/>
    <lineage>
        <taxon>Bacteria</taxon>
        <taxon>Bacillati</taxon>
        <taxon>Actinomycetota</taxon>
        <taxon>Actinomycetes</taxon>
        <taxon>Pseudonocardiales</taxon>
        <taxon>Pseudonocardiaceae</taxon>
        <taxon>Haloechinothrix</taxon>
    </lineage>
</organism>
<comment type="caution">
    <text evidence="9">The sequence shown here is derived from an EMBL/GenBank/DDBJ whole genome shotgun (WGS) entry which is preliminary data.</text>
</comment>
<evidence type="ECO:0000256" key="3">
    <source>
        <dbReference type="ARBA" id="ARBA00022475"/>
    </source>
</evidence>
<keyword evidence="10" id="KW-1185">Reference proteome</keyword>
<evidence type="ECO:0000256" key="2">
    <source>
        <dbReference type="ARBA" id="ARBA00022448"/>
    </source>
</evidence>
<reference evidence="10" key="1">
    <citation type="journal article" date="2019" name="Int. J. Syst. Evol. Microbiol.">
        <title>The Global Catalogue of Microorganisms (GCM) 10K type strain sequencing project: providing services to taxonomists for standard genome sequencing and annotation.</title>
        <authorList>
            <consortium name="The Broad Institute Genomics Platform"/>
            <consortium name="The Broad Institute Genome Sequencing Center for Infectious Disease"/>
            <person name="Wu L."/>
            <person name="Ma J."/>
        </authorList>
    </citation>
    <scope>NUCLEOTIDE SEQUENCE [LARGE SCALE GENOMIC DNA]</scope>
    <source>
        <strain evidence="10">KCTC 32255</strain>
    </source>
</reference>
<gene>
    <name evidence="9" type="ORF">ACFQGD_16700</name>
</gene>